<dbReference type="InterPro" id="IPR018062">
    <property type="entry name" value="HTH_AraC-typ_CS"/>
</dbReference>
<dbReference type="InterPro" id="IPR050204">
    <property type="entry name" value="AraC_XylS_family_regulators"/>
</dbReference>
<feature type="domain" description="HTH araC/xylS-type" evidence="6">
    <location>
        <begin position="174"/>
        <end position="274"/>
    </location>
</feature>
<dbReference type="RefSeq" id="WP_185671247.1">
    <property type="nucleotide sequence ID" value="NZ_JACJVP010000038.1"/>
</dbReference>
<evidence type="ECO:0000256" key="5">
    <source>
        <dbReference type="ARBA" id="ARBA00023163"/>
    </source>
</evidence>
<keyword evidence="2" id="KW-0805">Transcription regulation</keyword>
<dbReference type="AlphaFoldDB" id="A0A7X0RW01"/>
<evidence type="ECO:0000313" key="7">
    <source>
        <dbReference type="EMBL" id="MBB6673380.1"/>
    </source>
</evidence>
<dbReference type="GO" id="GO:0043565">
    <property type="term" value="F:sequence-specific DNA binding"/>
    <property type="evidence" value="ECO:0007669"/>
    <property type="project" value="InterPro"/>
</dbReference>
<sequence>MDSLRRFALTPGIEHRLPLFVETIGTMPDESKMVRAEGYPYYHWLQTVEGEGLFTFAGRSYALPVGSGLLLSPHVPHSYAAVGGKWHTVYLTFGGPAVPEMLRALDLSETGVIKWDAYSPLAGFLHGMLDRMESDSDLFGLNASSDAYRFLLTLRQYGRFDNQASIVHTSEKVRPLIDWIDRSYADPEIGLSEMLAVLRLPSSTTNELFQRTFGQSPYSYLVQYRIRKAKELLIAAPDATVKSIALKVGFRDVSHFVATFRRKTGLPPERFRQLYK</sequence>
<dbReference type="PANTHER" id="PTHR46796">
    <property type="entry name" value="HTH-TYPE TRANSCRIPTIONAL ACTIVATOR RHAS-RELATED"/>
    <property type="match status" value="1"/>
</dbReference>
<dbReference type="InterPro" id="IPR020449">
    <property type="entry name" value="Tscrpt_reg_AraC-type_HTH"/>
</dbReference>
<keyword evidence="1" id="KW-0963">Cytoplasm</keyword>
<keyword evidence="4" id="KW-0010">Activator</keyword>
<evidence type="ECO:0000259" key="6">
    <source>
        <dbReference type="PROSITE" id="PS01124"/>
    </source>
</evidence>
<evidence type="ECO:0000256" key="2">
    <source>
        <dbReference type="ARBA" id="ARBA00023015"/>
    </source>
</evidence>
<dbReference type="InterPro" id="IPR037923">
    <property type="entry name" value="HTH-like"/>
</dbReference>
<dbReference type="SUPFAM" id="SSF51215">
    <property type="entry name" value="Regulatory protein AraC"/>
    <property type="match status" value="1"/>
</dbReference>
<keyword evidence="3" id="KW-0238">DNA-binding</keyword>
<dbReference type="InterPro" id="IPR018060">
    <property type="entry name" value="HTH_AraC"/>
</dbReference>
<dbReference type="EMBL" id="JACJVP010000038">
    <property type="protein sequence ID" value="MBB6673380.1"/>
    <property type="molecule type" value="Genomic_DNA"/>
</dbReference>
<keyword evidence="5" id="KW-0804">Transcription</keyword>
<dbReference type="InterPro" id="IPR003313">
    <property type="entry name" value="AraC-bd"/>
</dbReference>
<organism evidence="7 8">
    <name type="scientific">Cohnella nanjingensis</name>
    <dbReference type="NCBI Taxonomy" id="1387779"/>
    <lineage>
        <taxon>Bacteria</taxon>
        <taxon>Bacillati</taxon>
        <taxon>Bacillota</taxon>
        <taxon>Bacilli</taxon>
        <taxon>Bacillales</taxon>
        <taxon>Paenibacillaceae</taxon>
        <taxon>Cohnella</taxon>
    </lineage>
</organism>
<dbReference type="Pfam" id="PF12833">
    <property type="entry name" value="HTH_18"/>
    <property type="match status" value="1"/>
</dbReference>
<evidence type="ECO:0000256" key="3">
    <source>
        <dbReference type="ARBA" id="ARBA00023125"/>
    </source>
</evidence>
<keyword evidence="8" id="KW-1185">Reference proteome</keyword>
<gene>
    <name evidence="7" type="ORF">H7C19_22125</name>
</gene>
<dbReference type="PROSITE" id="PS00041">
    <property type="entry name" value="HTH_ARAC_FAMILY_1"/>
    <property type="match status" value="1"/>
</dbReference>
<dbReference type="SMART" id="SM00342">
    <property type="entry name" value="HTH_ARAC"/>
    <property type="match status" value="1"/>
</dbReference>
<dbReference type="InterPro" id="IPR009057">
    <property type="entry name" value="Homeodomain-like_sf"/>
</dbReference>
<accession>A0A7X0RW01</accession>
<dbReference type="SUPFAM" id="SSF46689">
    <property type="entry name" value="Homeodomain-like"/>
    <property type="match status" value="1"/>
</dbReference>
<evidence type="ECO:0000313" key="8">
    <source>
        <dbReference type="Proteomes" id="UP000547209"/>
    </source>
</evidence>
<dbReference type="PANTHER" id="PTHR46796:SF13">
    <property type="entry name" value="HTH-TYPE TRANSCRIPTIONAL ACTIVATOR RHAS"/>
    <property type="match status" value="1"/>
</dbReference>
<dbReference type="PRINTS" id="PR00032">
    <property type="entry name" value="HTHARAC"/>
</dbReference>
<protein>
    <submittedName>
        <fullName evidence="7">AraC family transcriptional regulator</fullName>
    </submittedName>
</protein>
<dbReference type="Pfam" id="PF02311">
    <property type="entry name" value="AraC_binding"/>
    <property type="match status" value="1"/>
</dbReference>
<dbReference type="Proteomes" id="UP000547209">
    <property type="component" value="Unassembled WGS sequence"/>
</dbReference>
<dbReference type="Gene3D" id="1.10.10.60">
    <property type="entry name" value="Homeodomain-like"/>
    <property type="match status" value="1"/>
</dbReference>
<reference evidence="7 8" key="1">
    <citation type="submission" date="2020-08" db="EMBL/GenBank/DDBJ databases">
        <title>Cohnella phylogeny.</title>
        <authorList>
            <person name="Dunlap C."/>
        </authorList>
    </citation>
    <scope>NUCLEOTIDE SEQUENCE [LARGE SCALE GENOMIC DNA]</scope>
    <source>
        <strain evidence="7 8">DSM 28246</strain>
    </source>
</reference>
<comment type="caution">
    <text evidence="7">The sequence shown here is derived from an EMBL/GenBank/DDBJ whole genome shotgun (WGS) entry which is preliminary data.</text>
</comment>
<dbReference type="Gene3D" id="2.60.120.280">
    <property type="entry name" value="Regulatory protein AraC"/>
    <property type="match status" value="1"/>
</dbReference>
<name>A0A7X0RW01_9BACL</name>
<dbReference type="PROSITE" id="PS01124">
    <property type="entry name" value="HTH_ARAC_FAMILY_2"/>
    <property type="match status" value="1"/>
</dbReference>
<evidence type="ECO:0000256" key="1">
    <source>
        <dbReference type="ARBA" id="ARBA00022490"/>
    </source>
</evidence>
<evidence type="ECO:0000256" key="4">
    <source>
        <dbReference type="ARBA" id="ARBA00023159"/>
    </source>
</evidence>
<proteinExistence type="predicted"/>
<dbReference type="GO" id="GO:0003700">
    <property type="term" value="F:DNA-binding transcription factor activity"/>
    <property type="evidence" value="ECO:0007669"/>
    <property type="project" value="InterPro"/>
</dbReference>